<evidence type="ECO:0000313" key="4">
    <source>
        <dbReference type="Proteomes" id="UP000789405"/>
    </source>
</evidence>
<feature type="compositionally biased region" description="Polar residues" evidence="1">
    <location>
        <begin position="144"/>
        <end position="159"/>
    </location>
</feature>
<evidence type="ECO:0000256" key="2">
    <source>
        <dbReference type="SAM" id="Phobius"/>
    </source>
</evidence>
<organism evidence="3 4">
    <name type="scientific">Dentiscutata erythropus</name>
    <dbReference type="NCBI Taxonomy" id="1348616"/>
    <lineage>
        <taxon>Eukaryota</taxon>
        <taxon>Fungi</taxon>
        <taxon>Fungi incertae sedis</taxon>
        <taxon>Mucoromycota</taxon>
        <taxon>Glomeromycotina</taxon>
        <taxon>Glomeromycetes</taxon>
        <taxon>Diversisporales</taxon>
        <taxon>Gigasporaceae</taxon>
        <taxon>Dentiscutata</taxon>
    </lineage>
</organism>
<evidence type="ECO:0000313" key="3">
    <source>
        <dbReference type="EMBL" id="CAG8532204.1"/>
    </source>
</evidence>
<keyword evidence="2" id="KW-0812">Transmembrane</keyword>
<comment type="caution">
    <text evidence="3">The sequence shown here is derived from an EMBL/GenBank/DDBJ whole genome shotgun (WGS) entry which is preliminary data.</text>
</comment>
<dbReference type="OrthoDB" id="2433263at2759"/>
<name>A0A9N9AJ48_9GLOM</name>
<keyword evidence="4" id="KW-1185">Reference proteome</keyword>
<evidence type="ECO:0000256" key="1">
    <source>
        <dbReference type="SAM" id="MobiDB-lite"/>
    </source>
</evidence>
<accession>A0A9N9AJ48</accession>
<sequence>MVVTVKVNSQATGIITPPTTSALISHPFQDSFIDSIDKLEPFIYAFLMIIIIALFALSFRFCRDKNKSDDPEKDVDITPREVRKSKKSLEKSLKLVIPRSIDKALTRNTSGDDLLLRPPLPPTPPTPTTPTSLFEEERPPLARTPTTVSSFTEIFDSNS</sequence>
<feature type="compositionally biased region" description="Pro residues" evidence="1">
    <location>
        <begin position="118"/>
        <end position="128"/>
    </location>
</feature>
<reference evidence="3" key="1">
    <citation type="submission" date="2021-06" db="EMBL/GenBank/DDBJ databases">
        <authorList>
            <person name="Kallberg Y."/>
            <person name="Tangrot J."/>
            <person name="Rosling A."/>
        </authorList>
    </citation>
    <scope>NUCLEOTIDE SEQUENCE</scope>
    <source>
        <strain evidence="3">MA453B</strain>
    </source>
</reference>
<feature type="region of interest" description="Disordered" evidence="1">
    <location>
        <begin position="65"/>
        <end position="87"/>
    </location>
</feature>
<keyword evidence="2" id="KW-0472">Membrane</keyword>
<protein>
    <submittedName>
        <fullName evidence="3">2074_t:CDS:1</fullName>
    </submittedName>
</protein>
<dbReference type="EMBL" id="CAJVPY010001687">
    <property type="protein sequence ID" value="CAG8532204.1"/>
    <property type="molecule type" value="Genomic_DNA"/>
</dbReference>
<feature type="region of interest" description="Disordered" evidence="1">
    <location>
        <begin position="108"/>
        <end position="159"/>
    </location>
</feature>
<feature type="transmembrane region" description="Helical" evidence="2">
    <location>
        <begin position="42"/>
        <end position="62"/>
    </location>
</feature>
<keyword evidence="2" id="KW-1133">Transmembrane helix</keyword>
<dbReference type="Proteomes" id="UP000789405">
    <property type="component" value="Unassembled WGS sequence"/>
</dbReference>
<proteinExistence type="predicted"/>
<dbReference type="AlphaFoldDB" id="A0A9N9AJ48"/>
<gene>
    <name evidence="3" type="ORF">DERYTH_LOCUS4399</name>
</gene>